<dbReference type="SUPFAM" id="SSF57903">
    <property type="entry name" value="FYVE/PHD zinc finger"/>
    <property type="match status" value="1"/>
</dbReference>
<proteinExistence type="predicted"/>
<dbReference type="EMBL" id="JAVFHQ010000002">
    <property type="protein sequence ID" value="KAK4549998.1"/>
    <property type="molecule type" value="Genomic_DNA"/>
</dbReference>
<gene>
    <name evidence="2" type="ORF">LTR36_002965</name>
</gene>
<evidence type="ECO:0000313" key="2">
    <source>
        <dbReference type="EMBL" id="KAK4549998.1"/>
    </source>
</evidence>
<organism evidence="2 3">
    <name type="scientific">Oleoguttula mirabilis</name>
    <dbReference type="NCBI Taxonomy" id="1507867"/>
    <lineage>
        <taxon>Eukaryota</taxon>
        <taxon>Fungi</taxon>
        <taxon>Dikarya</taxon>
        <taxon>Ascomycota</taxon>
        <taxon>Pezizomycotina</taxon>
        <taxon>Dothideomycetes</taxon>
        <taxon>Dothideomycetidae</taxon>
        <taxon>Mycosphaerellales</taxon>
        <taxon>Teratosphaeriaceae</taxon>
        <taxon>Oleoguttula</taxon>
    </lineage>
</organism>
<feature type="compositionally biased region" description="Basic and acidic residues" evidence="1">
    <location>
        <begin position="30"/>
        <end position="46"/>
    </location>
</feature>
<accession>A0AAV9JWJ4</accession>
<evidence type="ECO:0000256" key="1">
    <source>
        <dbReference type="SAM" id="MobiDB-lite"/>
    </source>
</evidence>
<dbReference type="Proteomes" id="UP001324427">
    <property type="component" value="Unassembled WGS sequence"/>
</dbReference>
<dbReference type="Gene3D" id="3.30.40.10">
    <property type="entry name" value="Zinc/RING finger domain, C3HC4 (zinc finger)"/>
    <property type="match status" value="1"/>
</dbReference>
<dbReference type="InterPro" id="IPR013083">
    <property type="entry name" value="Znf_RING/FYVE/PHD"/>
</dbReference>
<sequence>MERIDCLTPEGLGMDGTPLPDPTMTGSPQDDEHSGQEAKHPYYHPDDDIEPPGGNNETEDSEKDPWKCICGQLGRQDDDLRAAAYCEACCTWQHCGCLGLPFVAEERQHHHHCHRCVPYDEPQYAGLLAARARGERPWERNMVVFEVLGCLDAKNVEWFGMLYSRLSEGNIAALGEGRKLSGKVKGKVDERYRSDAEAATRMLLQRLGDEEVRTLRERMVAAGADRSKLYNLLREAADGEREGWEGCEGELGVLAELFGWVPKAGKGRSK</sequence>
<evidence type="ECO:0008006" key="4">
    <source>
        <dbReference type="Google" id="ProtNLM"/>
    </source>
</evidence>
<keyword evidence="3" id="KW-1185">Reference proteome</keyword>
<reference evidence="2 3" key="1">
    <citation type="submission" date="2021-11" db="EMBL/GenBank/DDBJ databases">
        <title>Black yeast isolated from Biological Soil Crust.</title>
        <authorList>
            <person name="Kurbessoian T."/>
        </authorList>
    </citation>
    <scope>NUCLEOTIDE SEQUENCE [LARGE SCALE GENOMIC DNA]</scope>
    <source>
        <strain evidence="2 3">CCFEE 5522</strain>
    </source>
</reference>
<dbReference type="InterPro" id="IPR011011">
    <property type="entry name" value="Znf_FYVE_PHD"/>
</dbReference>
<feature type="region of interest" description="Disordered" evidence="1">
    <location>
        <begin position="1"/>
        <end position="63"/>
    </location>
</feature>
<protein>
    <recommendedName>
        <fullName evidence="4">Zinc finger PHD-type domain-containing protein</fullName>
    </recommendedName>
</protein>
<name>A0AAV9JWJ4_9PEZI</name>
<comment type="caution">
    <text evidence="2">The sequence shown here is derived from an EMBL/GenBank/DDBJ whole genome shotgun (WGS) entry which is preliminary data.</text>
</comment>
<dbReference type="AlphaFoldDB" id="A0AAV9JWJ4"/>
<evidence type="ECO:0000313" key="3">
    <source>
        <dbReference type="Proteomes" id="UP001324427"/>
    </source>
</evidence>